<dbReference type="Proteomes" id="UP001146670">
    <property type="component" value="Unassembled WGS sequence"/>
</dbReference>
<accession>A0A9X3FLJ9</accession>
<dbReference type="RefSeq" id="WP_268751356.1">
    <property type="nucleotide sequence ID" value="NZ_JAPRFQ010000001.1"/>
</dbReference>
<dbReference type="AlphaFoldDB" id="A0A9X3FLJ9"/>
<sequence length="104" mass="12228">MLKGTSIIQQYFLKQKRINIIIFAKHQSIRLPGYEKKKRVTSLDKLQCELLSLKHNPSYIRIHKQSTVNSRDIHSDYISDLKNTLPGLYDDIKRIHTLFSEGLF</sequence>
<keyword evidence="2" id="KW-1185">Reference proteome</keyword>
<name>A0A9X3FLJ9_9LACT</name>
<proteinExistence type="predicted"/>
<evidence type="ECO:0000313" key="2">
    <source>
        <dbReference type="Proteomes" id="UP001146670"/>
    </source>
</evidence>
<evidence type="ECO:0000313" key="1">
    <source>
        <dbReference type="EMBL" id="MCZ0725030.1"/>
    </source>
</evidence>
<dbReference type="EMBL" id="JAPRFR010000001">
    <property type="protein sequence ID" value="MCZ0725030.1"/>
    <property type="molecule type" value="Genomic_DNA"/>
</dbReference>
<gene>
    <name evidence="1" type="ORF">OW157_00425</name>
</gene>
<comment type="caution">
    <text evidence="1">The sequence shown here is derived from an EMBL/GenBank/DDBJ whole genome shotgun (WGS) entry which is preliminary data.</text>
</comment>
<reference evidence="1" key="1">
    <citation type="submission" date="2022-12" db="EMBL/GenBank/DDBJ databases">
        <title>Description and comparative metabolic analysis of Aerococcus sp. nov., isolated from the feces of a pig.</title>
        <authorList>
            <person name="Chang Y.-H."/>
        </authorList>
    </citation>
    <scope>NUCLEOTIDE SEQUENCE</scope>
    <source>
        <strain evidence="1">YH-aer222</strain>
    </source>
</reference>
<organism evidence="1 2">
    <name type="scientific">Aerococcus kribbianus</name>
    <dbReference type="NCBI Taxonomy" id="2999064"/>
    <lineage>
        <taxon>Bacteria</taxon>
        <taxon>Bacillati</taxon>
        <taxon>Bacillota</taxon>
        <taxon>Bacilli</taxon>
        <taxon>Lactobacillales</taxon>
        <taxon>Aerococcaceae</taxon>
        <taxon>Aerococcus</taxon>
    </lineage>
</organism>
<protein>
    <submittedName>
        <fullName evidence="1">Uncharacterized protein</fullName>
    </submittedName>
</protein>